<comment type="caution">
    <text evidence="2">The sequence shown here is derived from an EMBL/GenBank/DDBJ whole genome shotgun (WGS) entry which is preliminary data.</text>
</comment>
<dbReference type="EMBL" id="JAVRRT010000007">
    <property type="protein sequence ID" value="KAK5170173.1"/>
    <property type="molecule type" value="Genomic_DNA"/>
</dbReference>
<evidence type="ECO:0000313" key="2">
    <source>
        <dbReference type="EMBL" id="KAK5170173.1"/>
    </source>
</evidence>
<feature type="compositionally biased region" description="Acidic residues" evidence="1">
    <location>
        <begin position="266"/>
        <end position="275"/>
    </location>
</feature>
<organism evidence="2 3">
    <name type="scientific">Saxophila tyrrhenica</name>
    <dbReference type="NCBI Taxonomy" id="1690608"/>
    <lineage>
        <taxon>Eukaryota</taxon>
        <taxon>Fungi</taxon>
        <taxon>Dikarya</taxon>
        <taxon>Ascomycota</taxon>
        <taxon>Pezizomycotina</taxon>
        <taxon>Dothideomycetes</taxon>
        <taxon>Dothideomycetidae</taxon>
        <taxon>Mycosphaerellales</taxon>
        <taxon>Extremaceae</taxon>
        <taxon>Saxophila</taxon>
    </lineage>
</organism>
<gene>
    <name evidence="2" type="ORF">LTR77_004758</name>
</gene>
<keyword evidence="3" id="KW-1185">Reference proteome</keyword>
<dbReference type="RefSeq" id="XP_064659371.1">
    <property type="nucleotide sequence ID" value="XM_064802010.1"/>
</dbReference>
<dbReference type="AlphaFoldDB" id="A0AAV9PAT0"/>
<feature type="compositionally biased region" description="Polar residues" evidence="1">
    <location>
        <begin position="253"/>
        <end position="264"/>
    </location>
</feature>
<feature type="compositionally biased region" description="Pro residues" evidence="1">
    <location>
        <begin position="316"/>
        <end position="325"/>
    </location>
</feature>
<evidence type="ECO:0000313" key="3">
    <source>
        <dbReference type="Proteomes" id="UP001337655"/>
    </source>
</evidence>
<reference evidence="2 3" key="1">
    <citation type="submission" date="2023-08" db="EMBL/GenBank/DDBJ databases">
        <title>Black Yeasts Isolated from many extreme environments.</title>
        <authorList>
            <person name="Coleine C."/>
            <person name="Stajich J.E."/>
            <person name="Selbmann L."/>
        </authorList>
    </citation>
    <scope>NUCLEOTIDE SEQUENCE [LARGE SCALE GENOMIC DNA]</scope>
    <source>
        <strain evidence="2 3">CCFEE 5935</strain>
    </source>
</reference>
<accession>A0AAV9PAT0</accession>
<dbReference type="GeneID" id="89926103"/>
<protein>
    <submittedName>
        <fullName evidence="2">Uncharacterized protein</fullName>
    </submittedName>
</protein>
<feature type="compositionally biased region" description="Polar residues" evidence="1">
    <location>
        <begin position="286"/>
        <end position="307"/>
    </location>
</feature>
<dbReference type="Proteomes" id="UP001337655">
    <property type="component" value="Unassembled WGS sequence"/>
</dbReference>
<feature type="region of interest" description="Disordered" evidence="1">
    <location>
        <begin position="247"/>
        <end position="325"/>
    </location>
</feature>
<evidence type="ECO:0000256" key="1">
    <source>
        <dbReference type="SAM" id="MobiDB-lite"/>
    </source>
</evidence>
<name>A0AAV9PAT0_9PEZI</name>
<sequence>MALTMGERAVPTRTHMKGEAARGAAITLNLTTHPNERRQNACHSNYAQTLVDPAVQAPLAAGPDQTQLARNDPNNLRGSFFKKPVIPDAAALRELVAAPREYVTRESRKTSEVPNYGKWSTEEYDTLDSLDRRGLSVAQISEMDRSESSIVRARSRRRSLISDDADFELYVAVDELLKKRWSFGDIATHLQRPEMVLRQIHAAGAEALGASRYSKNKKQSEWGGLHKRFPVDKRKALKQRFLEMKKREEASSMLGNQSSDQRQPQDLDENQEQEDSVAATGALFRSLTTTSEMPSQRSLYEQEQSLRASFDGTPRSLPPNRPATP</sequence>
<feature type="region of interest" description="Disordered" evidence="1">
    <location>
        <begin position="1"/>
        <end position="21"/>
    </location>
</feature>
<proteinExistence type="predicted"/>